<dbReference type="Gene3D" id="2.40.170.20">
    <property type="entry name" value="TonB-dependent receptor, beta-barrel domain"/>
    <property type="match status" value="1"/>
</dbReference>
<evidence type="ECO:0000313" key="16">
    <source>
        <dbReference type="Proteomes" id="UP000323119"/>
    </source>
</evidence>
<keyword evidence="5 12" id="KW-0732">Signal</keyword>
<proteinExistence type="inferred from homology"/>
<evidence type="ECO:0000259" key="14">
    <source>
        <dbReference type="Pfam" id="PF07715"/>
    </source>
</evidence>
<accession>A0A9P4DPD9</accession>
<evidence type="ECO:0000256" key="1">
    <source>
        <dbReference type="ARBA" id="ARBA00004571"/>
    </source>
</evidence>
<dbReference type="Proteomes" id="UP000323119">
    <property type="component" value="Unassembled WGS sequence"/>
</dbReference>
<evidence type="ECO:0000256" key="10">
    <source>
        <dbReference type="PROSITE-ProRule" id="PRU01360"/>
    </source>
</evidence>
<dbReference type="AlphaFoldDB" id="A0A9P4DPD9"/>
<keyword evidence="6 11" id="KW-0798">TonB box</keyword>
<dbReference type="EMBL" id="VVUY01000004">
    <property type="protein sequence ID" value="KAA2562553.1"/>
    <property type="molecule type" value="Genomic_DNA"/>
</dbReference>
<keyword evidence="7 10" id="KW-0472">Membrane</keyword>
<dbReference type="InterPro" id="IPR037066">
    <property type="entry name" value="Plug_dom_sf"/>
</dbReference>
<dbReference type="GO" id="GO:0015344">
    <property type="term" value="F:siderophore uptake transmembrane transporter activity"/>
    <property type="evidence" value="ECO:0007669"/>
    <property type="project" value="TreeGrafter"/>
</dbReference>
<evidence type="ECO:0000256" key="9">
    <source>
        <dbReference type="ARBA" id="ARBA00023237"/>
    </source>
</evidence>
<feature type="signal peptide" evidence="12">
    <location>
        <begin position="1"/>
        <end position="19"/>
    </location>
</feature>
<feature type="chain" id="PRO_5040307727" evidence="12">
    <location>
        <begin position="20"/>
        <end position="694"/>
    </location>
</feature>
<keyword evidence="4 10" id="KW-0812">Transmembrane</keyword>
<dbReference type="InterPro" id="IPR039426">
    <property type="entry name" value="TonB-dep_rcpt-like"/>
</dbReference>
<evidence type="ECO:0000256" key="12">
    <source>
        <dbReference type="SAM" id="SignalP"/>
    </source>
</evidence>
<evidence type="ECO:0000259" key="13">
    <source>
        <dbReference type="Pfam" id="PF00593"/>
    </source>
</evidence>
<dbReference type="PANTHER" id="PTHR30069">
    <property type="entry name" value="TONB-DEPENDENT OUTER MEMBRANE RECEPTOR"/>
    <property type="match status" value="1"/>
</dbReference>
<evidence type="ECO:0000256" key="3">
    <source>
        <dbReference type="ARBA" id="ARBA00022452"/>
    </source>
</evidence>
<dbReference type="PROSITE" id="PS52016">
    <property type="entry name" value="TONB_DEPENDENT_REC_3"/>
    <property type="match status" value="1"/>
</dbReference>
<organism evidence="15 16">
    <name type="scientific">Alistipes onderdonkii</name>
    <dbReference type="NCBI Taxonomy" id="328813"/>
    <lineage>
        <taxon>Bacteria</taxon>
        <taxon>Pseudomonadati</taxon>
        <taxon>Bacteroidota</taxon>
        <taxon>Bacteroidia</taxon>
        <taxon>Bacteroidales</taxon>
        <taxon>Rikenellaceae</taxon>
        <taxon>Alistipes</taxon>
    </lineage>
</organism>
<evidence type="ECO:0000256" key="11">
    <source>
        <dbReference type="RuleBase" id="RU003357"/>
    </source>
</evidence>
<dbReference type="GO" id="GO:0044718">
    <property type="term" value="P:siderophore transmembrane transport"/>
    <property type="evidence" value="ECO:0007669"/>
    <property type="project" value="TreeGrafter"/>
</dbReference>
<protein>
    <submittedName>
        <fullName evidence="15">TonB-dependent receptor plug domain-containing protein</fullName>
    </submittedName>
</protein>
<keyword evidence="9 10" id="KW-0998">Cell outer membrane</keyword>
<dbReference type="Gene3D" id="2.170.130.10">
    <property type="entry name" value="TonB-dependent receptor, plug domain"/>
    <property type="match status" value="1"/>
</dbReference>
<evidence type="ECO:0000256" key="7">
    <source>
        <dbReference type="ARBA" id="ARBA00023136"/>
    </source>
</evidence>
<sequence length="694" mass="79143">MKKPILLFIGLCLAATITAQEKPAGNGWWNNNPSLVMPIREVGVTGIRPMKEIGVQKTQLDTLVLHENIALSMADVLTFNTAIFIKQYGRATLSTVAFRGTAASHTQVMWNGMRINSPMLGMTDFSMIPSYFVDDATLLHGTSSLNVVGGGLGGAITLATKPADTHGFKMQYTQGIGSFWTTDEFLRLTYGDDHWQTSTRVVYSSSPNEFKYRNRDKNENVYDDDKNIIDTYHPIETHRDGDFHDFHALQEVYYNTGKGDRFGLNAWFLTSKRGLSQTTVDYGDPKDILHQQRERTLRSVLSWDHLRPTYKVGAKAGYIHTWLGYDYARDKGNGEWAYMITSRSKVNTLFASGNSEFYVGKKWLFSADIALHQHFAKNQDRNIITQQGDKAVVGYDKARTELSAYMTAKWTPTERLGLSLALREDMYGKDWTPLIPAFYADYMLSKAGNVRAKASISRNYRFPTLNDLYFQPGGNPDLQPEHGFTYDGGVSFAFAKEGRYAVHGEATWFDSYIDDWILWIPLGGKQDFWTPKNLKKVHAYGVELKAGFDRTWNRDWQVGADGNFSWTPSINESEPMSKGDESIGKQLVYVPEFSASVTARLAWKSWRLLYKWCWYSERFTMSSNDYTISGYVPPYLMSDMSVEKLFAVPWADFSVKIAVKNLFNEEYLSVLARPMPRLNFEIFLDIRPKWGKKR</sequence>
<name>A0A9P4DPD9_9BACT</name>
<keyword evidence="3 10" id="KW-1134">Transmembrane beta strand</keyword>
<gene>
    <name evidence="15" type="ORF">F2S36_06260</name>
</gene>
<dbReference type="PANTHER" id="PTHR30069:SF29">
    <property type="entry name" value="HEMOGLOBIN AND HEMOGLOBIN-HAPTOGLOBIN-BINDING PROTEIN 1-RELATED"/>
    <property type="match status" value="1"/>
</dbReference>
<dbReference type="SUPFAM" id="SSF56935">
    <property type="entry name" value="Porins"/>
    <property type="match status" value="1"/>
</dbReference>
<comment type="caution">
    <text evidence="15">The sequence shown here is derived from an EMBL/GenBank/DDBJ whole genome shotgun (WGS) entry which is preliminary data.</text>
</comment>
<keyword evidence="8 15" id="KW-0675">Receptor</keyword>
<dbReference type="GeneID" id="59807504"/>
<reference evidence="15 16" key="1">
    <citation type="journal article" date="2019" name="Nat. Med.">
        <title>A library of human gut bacterial isolates paired with longitudinal multiomics data enables mechanistic microbiome research.</title>
        <authorList>
            <person name="Poyet M."/>
            <person name="Groussin M."/>
            <person name="Gibbons S.M."/>
            <person name="Avila-Pacheco J."/>
            <person name="Jiang X."/>
            <person name="Kearney S.M."/>
            <person name="Perrotta A.R."/>
            <person name="Berdy B."/>
            <person name="Zhao S."/>
            <person name="Lieberman T.D."/>
            <person name="Swanson P.K."/>
            <person name="Smith M."/>
            <person name="Roesemann S."/>
            <person name="Alexander J.E."/>
            <person name="Rich S.A."/>
            <person name="Livny J."/>
            <person name="Vlamakis H."/>
            <person name="Clish C."/>
            <person name="Bullock K."/>
            <person name="Deik A."/>
            <person name="Scott J."/>
            <person name="Pierce K.A."/>
            <person name="Xavier R.J."/>
            <person name="Alm E.J."/>
        </authorList>
    </citation>
    <scope>NUCLEOTIDE SEQUENCE [LARGE SCALE GENOMIC DNA]</scope>
    <source>
        <strain evidence="15 16">BIOML-A204</strain>
    </source>
</reference>
<keyword evidence="2 10" id="KW-0813">Transport</keyword>
<comment type="similarity">
    <text evidence="10 11">Belongs to the TonB-dependent receptor family.</text>
</comment>
<dbReference type="InterPro" id="IPR000531">
    <property type="entry name" value="Beta-barrel_TonB"/>
</dbReference>
<evidence type="ECO:0000256" key="6">
    <source>
        <dbReference type="ARBA" id="ARBA00023077"/>
    </source>
</evidence>
<dbReference type="Pfam" id="PF07715">
    <property type="entry name" value="Plug"/>
    <property type="match status" value="1"/>
</dbReference>
<evidence type="ECO:0000256" key="2">
    <source>
        <dbReference type="ARBA" id="ARBA00022448"/>
    </source>
</evidence>
<evidence type="ECO:0000256" key="8">
    <source>
        <dbReference type="ARBA" id="ARBA00023170"/>
    </source>
</evidence>
<evidence type="ECO:0000256" key="5">
    <source>
        <dbReference type="ARBA" id="ARBA00022729"/>
    </source>
</evidence>
<dbReference type="Pfam" id="PF00593">
    <property type="entry name" value="TonB_dep_Rec_b-barrel"/>
    <property type="match status" value="1"/>
</dbReference>
<comment type="subcellular location">
    <subcellularLocation>
        <location evidence="1 10">Cell outer membrane</location>
        <topology evidence="1 10">Multi-pass membrane protein</topology>
    </subcellularLocation>
</comment>
<dbReference type="GO" id="GO:0009279">
    <property type="term" value="C:cell outer membrane"/>
    <property type="evidence" value="ECO:0007669"/>
    <property type="project" value="UniProtKB-SubCell"/>
</dbReference>
<evidence type="ECO:0000313" key="15">
    <source>
        <dbReference type="EMBL" id="KAA2562553.1"/>
    </source>
</evidence>
<feature type="domain" description="TonB-dependent receptor-like beta-barrel" evidence="13">
    <location>
        <begin position="252"/>
        <end position="662"/>
    </location>
</feature>
<evidence type="ECO:0000256" key="4">
    <source>
        <dbReference type="ARBA" id="ARBA00022692"/>
    </source>
</evidence>
<dbReference type="InterPro" id="IPR036942">
    <property type="entry name" value="Beta-barrel_TonB_sf"/>
</dbReference>
<dbReference type="InterPro" id="IPR012910">
    <property type="entry name" value="Plug_dom"/>
</dbReference>
<dbReference type="RefSeq" id="WP_055202398.1">
    <property type="nucleotide sequence ID" value="NZ_DAWDUM010000002.1"/>
</dbReference>
<feature type="domain" description="TonB-dependent receptor plug" evidence="14">
    <location>
        <begin position="66"/>
        <end position="155"/>
    </location>
</feature>